<accession>A0ABU3P5B9</accession>
<dbReference type="EMBL" id="JAVXZY010000001">
    <property type="protein sequence ID" value="MDT8997773.1"/>
    <property type="molecule type" value="Genomic_DNA"/>
</dbReference>
<keyword evidence="2" id="KW-1185">Reference proteome</keyword>
<sequence>MGIFISALIGGLWSVLGSFVGQVLISLGISYLVFTGVDVSIDFARDTLINSILQTNPQIVAICSTLKVGRIVSILSSAVVGRATLQGLSSGKLRVMTGK</sequence>
<evidence type="ECO:0000313" key="2">
    <source>
        <dbReference type="Proteomes" id="UP001246372"/>
    </source>
</evidence>
<protein>
    <submittedName>
        <fullName evidence="1">DUF2523 family protein</fullName>
    </submittedName>
</protein>
<comment type="caution">
    <text evidence="1">The sequence shown here is derived from an EMBL/GenBank/DDBJ whole genome shotgun (WGS) entry which is preliminary data.</text>
</comment>
<name>A0ABU3P5B9_9BURK</name>
<gene>
    <name evidence="1" type="ORF">RQP53_00625</name>
</gene>
<dbReference type="RefSeq" id="WP_315648000.1">
    <property type="nucleotide sequence ID" value="NZ_JAVXZY010000001.1"/>
</dbReference>
<evidence type="ECO:0000313" key="1">
    <source>
        <dbReference type="EMBL" id="MDT8997773.1"/>
    </source>
</evidence>
<dbReference type="Proteomes" id="UP001246372">
    <property type="component" value="Unassembled WGS sequence"/>
</dbReference>
<organism evidence="1 2">
    <name type="scientific">Roseateles aquae</name>
    <dbReference type="NCBI Taxonomy" id="3077235"/>
    <lineage>
        <taxon>Bacteria</taxon>
        <taxon>Pseudomonadati</taxon>
        <taxon>Pseudomonadota</taxon>
        <taxon>Betaproteobacteria</taxon>
        <taxon>Burkholderiales</taxon>
        <taxon>Sphaerotilaceae</taxon>
        <taxon>Roseateles</taxon>
    </lineage>
</organism>
<proteinExistence type="predicted"/>
<reference evidence="1" key="1">
    <citation type="submission" date="2023-09" db="EMBL/GenBank/DDBJ databases">
        <title>Paucibacter sp. APW11 Genome sequencing and assembly.</title>
        <authorList>
            <person name="Kim I."/>
        </authorList>
    </citation>
    <scope>NUCLEOTIDE SEQUENCE</scope>
    <source>
        <strain evidence="1">APW11</strain>
    </source>
</reference>
<dbReference type="Pfam" id="PF10734">
    <property type="entry name" value="DUF2523"/>
    <property type="match status" value="1"/>
</dbReference>
<dbReference type="InterPro" id="IPR019670">
    <property type="entry name" value="DUF2523"/>
</dbReference>